<accession>A0A1L9VXH6</accession>
<sequence>MNDLMRRGCLPRSKLSDANATFNTNFSYLEALASDTPNNVLLNESMQESWESGDFWIVYSVLHSFAFDAIYWLKIDPRFFGDAESPEEAWDPDEYTAAFHGQLKSEKADGAREIENEVKEDKRNYIEADVGGAEPLGISGTDTISTNLSR</sequence>
<dbReference type="RefSeq" id="XP_022405281.1">
    <property type="nucleotide sequence ID" value="XM_022545558.1"/>
</dbReference>
<evidence type="ECO:0000313" key="2">
    <source>
        <dbReference type="Proteomes" id="UP000184300"/>
    </source>
</evidence>
<dbReference type="STRING" id="1160497.A0A1L9VXH6"/>
<dbReference type="EMBL" id="KV878889">
    <property type="protein sequence ID" value="OJJ88605.1"/>
    <property type="molecule type" value="Genomic_DNA"/>
</dbReference>
<dbReference type="OrthoDB" id="5412996at2759"/>
<organism evidence="1 2">
    <name type="scientific">Aspergillus glaucus CBS 516.65</name>
    <dbReference type="NCBI Taxonomy" id="1160497"/>
    <lineage>
        <taxon>Eukaryota</taxon>
        <taxon>Fungi</taxon>
        <taxon>Dikarya</taxon>
        <taxon>Ascomycota</taxon>
        <taxon>Pezizomycotina</taxon>
        <taxon>Eurotiomycetes</taxon>
        <taxon>Eurotiomycetidae</taxon>
        <taxon>Eurotiales</taxon>
        <taxon>Aspergillaceae</taxon>
        <taxon>Aspergillus</taxon>
        <taxon>Aspergillus subgen. Aspergillus</taxon>
    </lineage>
</organism>
<evidence type="ECO:0000313" key="1">
    <source>
        <dbReference type="EMBL" id="OJJ88605.1"/>
    </source>
</evidence>
<proteinExistence type="predicted"/>
<reference evidence="2" key="1">
    <citation type="journal article" date="2017" name="Genome Biol.">
        <title>Comparative genomics reveals high biological diversity and specific adaptations in the industrially and medically important fungal genus Aspergillus.</title>
        <authorList>
            <person name="de Vries R.P."/>
            <person name="Riley R."/>
            <person name="Wiebenga A."/>
            <person name="Aguilar-Osorio G."/>
            <person name="Amillis S."/>
            <person name="Uchima C.A."/>
            <person name="Anderluh G."/>
            <person name="Asadollahi M."/>
            <person name="Askin M."/>
            <person name="Barry K."/>
            <person name="Battaglia E."/>
            <person name="Bayram O."/>
            <person name="Benocci T."/>
            <person name="Braus-Stromeyer S.A."/>
            <person name="Caldana C."/>
            <person name="Canovas D."/>
            <person name="Cerqueira G.C."/>
            <person name="Chen F."/>
            <person name="Chen W."/>
            <person name="Choi C."/>
            <person name="Clum A."/>
            <person name="Dos Santos R.A."/>
            <person name="Damasio A.R."/>
            <person name="Diallinas G."/>
            <person name="Emri T."/>
            <person name="Fekete E."/>
            <person name="Flipphi M."/>
            <person name="Freyberg S."/>
            <person name="Gallo A."/>
            <person name="Gournas C."/>
            <person name="Habgood R."/>
            <person name="Hainaut M."/>
            <person name="Harispe M.L."/>
            <person name="Henrissat B."/>
            <person name="Hilden K.S."/>
            <person name="Hope R."/>
            <person name="Hossain A."/>
            <person name="Karabika E."/>
            <person name="Karaffa L."/>
            <person name="Karanyi Z."/>
            <person name="Krasevec N."/>
            <person name="Kuo A."/>
            <person name="Kusch H."/>
            <person name="LaButti K."/>
            <person name="Lagendijk E.L."/>
            <person name="Lapidus A."/>
            <person name="Levasseur A."/>
            <person name="Lindquist E."/>
            <person name="Lipzen A."/>
            <person name="Logrieco A.F."/>
            <person name="MacCabe A."/>
            <person name="Maekelae M.R."/>
            <person name="Malavazi I."/>
            <person name="Melin P."/>
            <person name="Meyer V."/>
            <person name="Mielnichuk N."/>
            <person name="Miskei M."/>
            <person name="Molnar A.P."/>
            <person name="Mule G."/>
            <person name="Ngan C.Y."/>
            <person name="Orejas M."/>
            <person name="Orosz E."/>
            <person name="Ouedraogo J.P."/>
            <person name="Overkamp K.M."/>
            <person name="Park H.-S."/>
            <person name="Perrone G."/>
            <person name="Piumi F."/>
            <person name="Punt P.J."/>
            <person name="Ram A.F."/>
            <person name="Ramon A."/>
            <person name="Rauscher S."/>
            <person name="Record E."/>
            <person name="Riano-Pachon D.M."/>
            <person name="Robert V."/>
            <person name="Roehrig J."/>
            <person name="Ruller R."/>
            <person name="Salamov A."/>
            <person name="Salih N.S."/>
            <person name="Samson R.A."/>
            <person name="Sandor E."/>
            <person name="Sanguinetti M."/>
            <person name="Schuetze T."/>
            <person name="Sepcic K."/>
            <person name="Shelest E."/>
            <person name="Sherlock G."/>
            <person name="Sophianopoulou V."/>
            <person name="Squina F.M."/>
            <person name="Sun H."/>
            <person name="Susca A."/>
            <person name="Todd R.B."/>
            <person name="Tsang A."/>
            <person name="Unkles S.E."/>
            <person name="van de Wiele N."/>
            <person name="van Rossen-Uffink D."/>
            <person name="Oliveira J.V."/>
            <person name="Vesth T.C."/>
            <person name="Visser J."/>
            <person name="Yu J.-H."/>
            <person name="Zhou M."/>
            <person name="Andersen M.R."/>
            <person name="Archer D.B."/>
            <person name="Baker S.E."/>
            <person name="Benoit I."/>
            <person name="Brakhage A.A."/>
            <person name="Braus G.H."/>
            <person name="Fischer R."/>
            <person name="Frisvad J.C."/>
            <person name="Goldman G.H."/>
            <person name="Houbraken J."/>
            <person name="Oakley B."/>
            <person name="Pocsi I."/>
            <person name="Scazzocchio C."/>
            <person name="Seiboth B."/>
            <person name="vanKuyk P.A."/>
            <person name="Wortman J."/>
            <person name="Dyer P.S."/>
            <person name="Grigoriev I.V."/>
        </authorList>
    </citation>
    <scope>NUCLEOTIDE SEQUENCE [LARGE SCALE GENOMIC DNA]</scope>
    <source>
        <strain evidence="2">CBS 516.65</strain>
    </source>
</reference>
<keyword evidence="2" id="KW-1185">Reference proteome</keyword>
<dbReference type="VEuPathDB" id="FungiDB:ASPGLDRAFT_42189"/>
<dbReference type="AlphaFoldDB" id="A0A1L9VXH6"/>
<protein>
    <submittedName>
        <fullName evidence="1">Uncharacterized protein</fullName>
    </submittedName>
</protein>
<name>A0A1L9VXH6_ASPGL</name>
<gene>
    <name evidence="1" type="ORF">ASPGLDRAFT_42189</name>
</gene>
<dbReference type="Proteomes" id="UP000184300">
    <property type="component" value="Unassembled WGS sequence"/>
</dbReference>
<dbReference type="GeneID" id="34461819"/>